<dbReference type="Pfam" id="PF00561">
    <property type="entry name" value="Abhydrolase_1"/>
    <property type="match status" value="1"/>
</dbReference>
<reference evidence="2 3" key="1">
    <citation type="journal article" date="2019" name="Int. J. Syst. Evol. Microbiol.">
        <title>The Global Catalogue of Microorganisms (GCM) 10K type strain sequencing project: providing services to taxonomists for standard genome sequencing and annotation.</title>
        <authorList>
            <consortium name="The Broad Institute Genomics Platform"/>
            <consortium name="The Broad Institute Genome Sequencing Center for Infectious Disease"/>
            <person name="Wu L."/>
            <person name="Ma J."/>
        </authorList>
    </citation>
    <scope>NUCLEOTIDE SEQUENCE [LARGE SCALE GENOMIC DNA]</scope>
    <source>
        <strain evidence="2 3">JCM 9731</strain>
    </source>
</reference>
<protein>
    <submittedName>
        <fullName evidence="2">Alpha/beta hydrolase</fullName>
    </submittedName>
</protein>
<sequence>MLAHKVIKNSSTKEWVVFVHGLGGNHNIFYKQIDLFSNRFNVLLLDLPGHGDSGPTVGDHTLDQSGDGVSDLMDFLKIKSAHFVGVSLGTIVIQEFSLKYPEKVEKMILAGAVNEWKSWGLFLGKAALSFPLKHVIPYMLEYKLFANILMPKRNHKKSRDIFIREAQKLGKTDYLSWVNVGVQSAETYKKLDKSIPFKKLYISGDEDHMFLPSIQRYVEQEEHSELVVLESCGHVCNIERFEEFNRHSLSFLGEFVEKVS</sequence>
<keyword evidence="2" id="KW-0378">Hydrolase</keyword>
<dbReference type="InterPro" id="IPR029058">
    <property type="entry name" value="AB_hydrolase_fold"/>
</dbReference>
<dbReference type="GO" id="GO:0016787">
    <property type="term" value="F:hydrolase activity"/>
    <property type="evidence" value="ECO:0007669"/>
    <property type="project" value="UniProtKB-KW"/>
</dbReference>
<gene>
    <name evidence="2" type="ORF">GCM10008967_05010</name>
</gene>
<comment type="caution">
    <text evidence="2">The sequence shown here is derived from an EMBL/GenBank/DDBJ whole genome shotgun (WGS) entry which is preliminary data.</text>
</comment>
<organism evidence="2 3">
    <name type="scientific">Bacillus carboniphilus</name>
    <dbReference type="NCBI Taxonomy" id="86663"/>
    <lineage>
        <taxon>Bacteria</taxon>
        <taxon>Bacillati</taxon>
        <taxon>Bacillota</taxon>
        <taxon>Bacilli</taxon>
        <taxon>Bacillales</taxon>
        <taxon>Bacillaceae</taxon>
        <taxon>Bacillus</taxon>
    </lineage>
</organism>
<dbReference type="Gene3D" id="3.40.50.1820">
    <property type="entry name" value="alpha/beta hydrolase"/>
    <property type="match status" value="1"/>
</dbReference>
<dbReference type="InterPro" id="IPR050266">
    <property type="entry name" value="AB_hydrolase_sf"/>
</dbReference>
<name>A0ABN0VUA8_9BACI</name>
<dbReference type="PANTHER" id="PTHR43798">
    <property type="entry name" value="MONOACYLGLYCEROL LIPASE"/>
    <property type="match status" value="1"/>
</dbReference>
<dbReference type="Proteomes" id="UP001500782">
    <property type="component" value="Unassembled WGS sequence"/>
</dbReference>
<evidence type="ECO:0000259" key="1">
    <source>
        <dbReference type="Pfam" id="PF00561"/>
    </source>
</evidence>
<dbReference type="EMBL" id="BAAADJ010000004">
    <property type="protein sequence ID" value="GAA0317429.1"/>
    <property type="molecule type" value="Genomic_DNA"/>
</dbReference>
<dbReference type="PRINTS" id="PR00111">
    <property type="entry name" value="ABHYDROLASE"/>
</dbReference>
<dbReference type="RefSeq" id="WP_343796045.1">
    <property type="nucleotide sequence ID" value="NZ_BAAADJ010000004.1"/>
</dbReference>
<evidence type="ECO:0000313" key="3">
    <source>
        <dbReference type="Proteomes" id="UP001500782"/>
    </source>
</evidence>
<evidence type="ECO:0000313" key="2">
    <source>
        <dbReference type="EMBL" id="GAA0317429.1"/>
    </source>
</evidence>
<keyword evidence="3" id="KW-1185">Reference proteome</keyword>
<dbReference type="SUPFAM" id="SSF53474">
    <property type="entry name" value="alpha/beta-Hydrolases"/>
    <property type="match status" value="1"/>
</dbReference>
<feature type="domain" description="AB hydrolase-1" evidence="1">
    <location>
        <begin position="15"/>
        <end position="131"/>
    </location>
</feature>
<accession>A0ABN0VUA8</accession>
<proteinExistence type="predicted"/>
<dbReference type="InterPro" id="IPR000073">
    <property type="entry name" value="AB_hydrolase_1"/>
</dbReference>